<keyword evidence="2 7" id="KW-0337">GPI-anchor biosynthesis</keyword>
<comment type="subcellular location">
    <subcellularLocation>
        <location evidence="1">Endomembrane system</location>
        <topology evidence="1">Multi-pass membrane protein</topology>
    </subcellularLocation>
    <subcellularLocation>
        <location evidence="7">Endoplasmic reticulum membrane</location>
        <topology evidence="7">Multi-pass membrane protein</topology>
    </subcellularLocation>
</comment>
<dbReference type="GO" id="GO:0006506">
    <property type="term" value="P:GPI anchor biosynthetic process"/>
    <property type="evidence" value="ECO:0007669"/>
    <property type="project" value="UniProtKB-KW"/>
</dbReference>
<dbReference type="Proteomes" id="UP000275078">
    <property type="component" value="Unassembled WGS sequence"/>
</dbReference>
<reference evidence="8 9" key="1">
    <citation type="journal article" date="2018" name="Nat. Ecol. Evol.">
        <title>Pezizomycetes genomes reveal the molecular basis of ectomycorrhizal truffle lifestyle.</title>
        <authorList>
            <person name="Murat C."/>
            <person name="Payen T."/>
            <person name="Noel B."/>
            <person name="Kuo A."/>
            <person name="Morin E."/>
            <person name="Chen J."/>
            <person name="Kohler A."/>
            <person name="Krizsan K."/>
            <person name="Balestrini R."/>
            <person name="Da Silva C."/>
            <person name="Montanini B."/>
            <person name="Hainaut M."/>
            <person name="Levati E."/>
            <person name="Barry K.W."/>
            <person name="Belfiori B."/>
            <person name="Cichocki N."/>
            <person name="Clum A."/>
            <person name="Dockter R.B."/>
            <person name="Fauchery L."/>
            <person name="Guy J."/>
            <person name="Iotti M."/>
            <person name="Le Tacon F."/>
            <person name="Lindquist E.A."/>
            <person name="Lipzen A."/>
            <person name="Malagnac F."/>
            <person name="Mello A."/>
            <person name="Molinier V."/>
            <person name="Miyauchi S."/>
            <person name="Poulain J."/>
            <person name="Riccioni C."/>
            <person name="Rubini A."/>
            <person name="Sitrit Y."/>
            <person name="Splivallo R."/>
            <person name="Traeger S."/>
            <person name="Wang M."/>
            <person name="Zifcakova L."/>
            <person name="Wipf D."/>
            <person name="Zambonelli A."/>
            <person name="Paolocci F."/>
            <person name="Nowrousian M."/>
            <person name="Ottonello S."/>
            <person name="Baldrian P."/>
            <person name="Spatafora J.W."/>
            <person name="Henrissat B."/>
            <person name="Nagy L.G."/>
            <person name="Aury J.M."/>
            <person name="Wincker P."/>
            <person name="Grigoriev I.V."/>
            <person name="Bonfante P."/>
            <person name="Martin F.M."/>
        </authorList>
    </citation>
    <scope>NUCLEOTIDE SEQUENCE [LARGE SCALE GENOMIC DNA]</scope>
    <source>
        <strain evidence="8 9">RN42</strain>
    </source>
</reference>
<evidence type="ECO:0000256" key="2">
    <source>
        <dbReference type="ARBA" id="ARBA00022502"/>
    </source>
</evidence>
<feature type="transmembrane region" description="Helical" evidence="7">
    <location>
        <begin position="97"/>
        <end position="115"/>
    </location>
</feature>
<evidence type="ECO:0000256" key="5">
    <source>
        <dbReference type="ARBA" id="ARBA00022989"/>
    </source>
</evidence>
<keyword evidence="5 7" id="KW-1133">Transmembrane helix</keyword>
<keyword evidence="3 7" id="KW-0812">Transmembrane</keyword>
<feature type="transmembrane region" description="Helical" evidence="7">
    <location>
        <begin position="241"/>
        <end position="260"/>
    </location>
</feature>
<feature type="signal peptide" evidence="7">
    <location>
        <begin position="1"/>
        <end position="20"/>
    </location>
</feature>
<dbReference type="OrthoDB" id="419770at2759"/>
<feature type="chain" id="PRO_5017855719" description="Post-GPI attachment to proteins factor 3" evidence="7">
    <location>
        <begin position="21"/>
        <end position="354"/>
    </location>
</feature>
<dbReference type="STRING" id="1160509.A0A3N4I875"/>
<keyword evidence="4 7" id="KW-0732">Signal</keyword>
<feature type="transmembrane region" description="Helical" evidence="7">
    <location>
        <begin position="304"/>
        <end position="322"/>
    </location>
</feature>
<evidence type="ECO:0000313" key="9">
    <source>
        <dbReference type="Proteomes" id="UP000275078"/>
    </source>
</evidence>
<name>A0A3N4I875_ASCIM</name>
<feature type="transmembrane region" description="Helical" evidence="7">
    <location>
        <begin position="272"/>
        <end position="292"/>
    </location>
</feature>
<dbReference type="GO" id="GO:0016788">
    <property type="term" value="F:hydrolase activity, acting on ester bonds"/>
    <property type="evidence" value="ECO:0007669"/>
    <property type="project" value="TreeGrafter"/>
</dbReference>
<comment type="function">
    <text evidence="7">Involved in the lipid remodeling steps of GPI-anchor maturation.</text>
</comment>
<dbReference type="InterPro" id="IPR007217">
    <property type="entry name" value="Per1-like"/>
</dbReference>
<evidence type="ECO:0000313" key="8">
    <source>
        <dbReference type="EMBL" id="RPA80848.1"/>
    </source>
</evidence>
<evidence type="ECO:0000256" key="6">
    <source>
        <dbReference type="ARBA" id="ARBA00023136"/>
    </source>
</evidence>
<evidence type="ECO:0000256" key="7">
    <source>
        <dbReference type="RuleBase" id="RU365066"/>
    </source>
</evidence>
<proteinExistence type="inferred from homology"/>
<keyword evidence="7" id="KW-0256">Endoplasmic reticulum</keyword>
<evidence type="ECO:0000256" key="4">
    <source>
        <dbReference type="ARBA" id="ARBA00022729"/>
    </source>
</evidence>
<gene>
    <name evidence="8" type="ORF">BJ508DRAFT_415119</name>
</gene>
<dbReference type="PANTHER" id="PTHR13148">
    <property type="entry name" value="PER1-RELATED"/>
    <property type="match status" value="1"/>
</dbReference>
<dbReference type="GO" id="GO:0005789">
    <property type="term" value="C:endoplasmic reticulum membrane"/>
    <property type="evidence" value="ECO:0007669"/>
    <property type="project" value="UniProtKB-SubCell"/>
</dbReference>
<dbReference type="PANTHER" id="PTHR13148:SF0">
    <property type="entry name" value="POST-GPI ATTACHMENT TO PROTEINS FACTOR 3"/>
    <property type="match status" value="1"/>
</dbReference>
<feature type="transmembrane region" description="Helical" evidence="7">
    <location>
        <begin position="167"/>
        <end position="190"/>
    </location>
</feature>
<keyword evidence="6 7" id="KW-0472">Membrane</keyword>
<feature type="transmembrane region" description="Helical" evidence="7">
    <location>
        <begin position="136"/>
        <end position="155"/>
    </location>
</feature>
<evidence type="ECO:0000256" key="1">
    <source>
        <dbReference type="ARBA" id="ARBA00004127"/>
    </source>
</evidence>
<sequence>MRPLAALALCLCGLAGTAYASRGDRLPYFQECVQNCITDSCQATSPNPIVLPNYLSLLSWTCPAECDYRCQHQTTAYLTENNLPIEQFHGKWPFHRLLGTQELASVLFSLLNLYAHWNGMMTLNRRLPKQHPLRHLYRCYSYVGIWCWFWSAVFHTRDLLWTERMDYFGAGANVLYGLFLAPVRVFEGYYPPKKRAGGQVVKQQGSEFKPWVYVWATLCAAGYIAHIYYLSFVEWSYTYNMMANVAAGATGNLLWSYFSVKQYRRKGNARNLWPGLCVMWIIAAMGLELLDFPPIWGVFDAHCLWHLMTVWPTMWWYVFLLADARDVLGYGDGIEDLGVLGDEAEMVKWKDREE</sequence>
<protein>
    <recommendedName>
        <fullName evidence="7">Post-GPI attachment to proteins factor 3</fullName>
    </recommendedName>
</protein>
<dbReference type="EMBL" id="ML119684">
    <property type="protein sequence ID" value="RPA80848.1"/>
    <property type="molecule type" value="Genomic_DNA"/>
</dbReference>
<dbReference type="Pfam" id="PF04080">
    <property type="entry name" value="Per1"/>
    <property type="match status" value="1"/>
</dbReference>
<keyword evidence="9" id="KW-1185">Reference proteome</keyword>
<evidence type="ECO:0000256" key="3">
    <source>
        <dbReference type="ARBA" id="ARBA00022692"/>
    </source>
</evidence>
<feature type="transmembrane region" description="Helical" evidence="7">
    <location>
        <begin position="211"/>
        <end position="229"/>
    </location>
</feature>
<comment type="similarity">
    <text evidence="7">Belongs to the PGAP3 family.</text>
</comment>
<accession>A0A3N4I875</accession>
<organism evidence="8 9">
    <name type="scientific">Ascobolus immersus RN42</name>
    <dbReference type="NCBI Taxonomy" id="1160509"/>
    <lineage>
        <taxon>Eukaryota</taxon>
        <taxon>Fungi</taxon>
        <taxon>Dikarya</taxon>
        <taxon>Ascomycota</taxon>
        <taxon>Pezizomycotina</taxon>
        <taxon>Pezizomycetes</taxon>
        <taxon>Pezizales</taxon>
        <taxon>Ascobolaceae</taxon>
        <taxon>Ascobolus</taxon>
    </lineage>
</organism>
<dbReference type="AlphaFoldDB" id="A0A3N4I875"/>